<dbReference type="InterPro" id="IPR000014">
    <property type="entry name" value="PAS"/>
</dbReference>
<feature type="transmembrane region" description="Helical" evidence="1">
    <location>
        <begin position="44"/>
        <end position="67"/>
    </location>
</feature>
<keyword evidence="1" id="KW-0472">Membrane</keyword>
<dbReference type="Pfam" id="PF00990">
    <property type="entry name" value="GGDEF"/>
    <property type="match status" value="1"/>
</dbReference>
<dbReference type="SUPFAM" id="SSF55785">
    <property type="entry name" value="PYP-like sensor domain (PAS domain)"/>
    <property type="match status" value="1"/>
</dbReference>
<feature type="domain" description="MHYT" evidence="5">
    <location>
        <begin position="8"/>
        <end position="203"/>
    </location>
</feature>
<keyword evidence="7" id="KW-1185">Reference proteome</keyword>
<dbReference type="PROSITE" id="PS50883">
    <property type="entry name" value="EAL"/>
    <property type="match status" value="1"/>
</dbReference>
<feature type="transmembrane region" description="Helical" evidence="1">
    <location>
        <begin position="216"/>
        <end position="239"/>
    </location>
</feature>
<name>A0A419V4P8_9BACL</name>
<dbReference type="NCBIfam" id="TIGR00229">
    <property type="entry name" value="sensory_box"/>
    <property type="match status" value="1"/>
</dbReference>
<dbReference type="EMBL" id="RAPK01000008">
    <property type="protein sequence ID" value="RKD73422.1"/>
    <property type="molecule type" value="Genomic_DNA"/>
</dbReference>
<dbReference type="SMART" id="SM00267">
    <property type="entry name" value="GGDEF"/>
    <property type="match status" value="1"/>
</dbReference>
<dbReference type="NCBIfam" id="TIGR00254">
    <property type="entry name" value="GGDEF"/>
    <property type="match status" value="1"/>
</dbReference>
<gene>
    <name evidence="6" type="ORF">ATL39_1716</name>
</gene>
<feature type="domain" description="PAS" evidence="2">
    <location>
        <begin position="254"/>
        <end position="324"/>
    </location>
</feature>
<dbReference type="Gene3D" id="3.30.450.20">
    <property type="entry name" value="PAS domain"/>
    <property type="match status" value="1"/>
</dbReference>
<evidence type="ECO:0000259" key="3">
    <source>
        <dbReference type="PROSITE" id="PS50883"/>
    </source>
</evidence>
<feature type="transmembrane region" description="Helical" evidence="1">
    <location>
        <begin position="141"/>
        <end position="163"/>
    </location>
</feature>
<feature type="transmembrane region" description="Helical" evidence="1">
    <location>
        <begin position="110"/>
        <end position="129"/>
    </location>
</feature>
<protein>
    <submittedName>
        <fullName evidence="6">Diguanylate cyclase/phosphodiesterase</fullName>
    </submittedName>
</protein>
<proteinExistence type="predicted"/>
<dbReference type="SMART" id="SM00052">
    <property type="entry name" value="EAL"/>
    <property type="match status" value="1"/>
</dbReference>
<feature type="transmembrane region" description="Helical" evidence="1">
    <location>
        <begin position="79"/>
        <end position="98"/>
    </location>
</feature>
<dbReference type="InterPro" id="IPR013656">
    <property type="entry name" value="PAS_4"/>
</dbReference>
<dbReference type="PANTHER" id="PTHR44757">
    <property type="entry name" value="DIGUANYLATE CYCLASE DGCP"/>
    <property type="match status" value="1"/>
</dbReference>
<dbReference type="InterPro" id="IPR005330">
    <property type="entry name" value="MHYT_dom"/>
</dbReference>
<dbReference type="Pfam" id="PF00563">
    <property type="entry name" value="EAL"/>
    <property type="match status" value="1"/>
</dbReference>
<dbReference type="Proteomes" id="UP000285120">
    <property type="component" value="Unassembled WGS sequence"/>
</dbReference>
<dbReference type="Pfam" id="PF08448">
    <property type="entry name" value="PAS_4"/>
    <property type="match status" value="1"/>
</dbReference>
<dbReference type="OrthoDB" id="2624050at2"/>
<dbReference type="AlphaFoldDB" id="A0A419V4P8"/>
<dbReference type="Gene3D" id="3.30.70.270">
    <property type="match status" value="1"/>
</dbReference>
<dbReference type="PANTHER" id="PTHR44757:SF2">
    <property type="entry name" value="BIOFILM ARCHITECTURE MAINTENANCE PROTEIN MBAA"/>
    <property type="match status" value="1"/>
</dbReference>
<dbReference type="RefSeq" id="WP_120192916.1">
    <property type="nucleotide sequence ID" value="NZ_RAPK01000008.1"/>
</dbReference>
<dbReference type="InterPro" id="IPR001633">
    <property type="entry name" value="EAL_dom"/>
</dbReference>
<dbReference type="PROSITE" id="PS50112">
    <property type="entry name" value="PAS"/>
    <property type="match status" value="1"/>
</dbReference>
<evidence type="ECO:0000259" key="4">
    <source>
        <dbReference type="PROSITE" id="PS50887"/>
    </source>
</evidence>
<evidence type="ECO:0000259" key="5">
    <source>
        <dbReference type="PROSITE" id="PS50924"/>
    </source>
</evidence>
<dbReference type="Gene3D" id="3.20.20.450">
    <property type="entry name" value="EAL domain"/>
    <property type="match status" value="1"/>
</dbReference>
<feature type="transmembrane region" description="Helical" evidence="1">
    <location>
        <begin position="175"/>
        <end position="196"/>
    </location>
</feature>
<dbReference type="GO" id="GO:0016020">
    <property type="term" value="C:membrane"/>
    <property type="evidence" value="ECO:0007669"/>
    <property type="project" value="UniProtKB-UniRule"/>
</dbReference>
<dbReference type="InterPro" id="IPR000160">
    <property type="entry name" value="GGDEF_dom"/>
</dbReference>
<dbReference type="CDD" id="cd01948">
    <property type="entry name" value="EAL"/>
    <property type="match status" value="1"/>
</dbReference>
<dbReference type="InterPro" id="IPR052155">
    <property type="entry name" value="Biofilm_reg_signaling"/>
</dbReference>
<keyword evidence="1" id="KW-0812">Transmembrane</keyword>
<reference evidence="6 7" key="1">
    <citation type="submission" date="2018-09" db="EMBL/GenBank/DDBJ databases">
        <title>Genomic Encyclopedia of Archaeal and Bacterial Type Strains, Phase II (KMG-II): from individual species to whole genera.</title>
        <authorList>
            <person name="Goeker M."/>
        </authorList>
    </citation>
    <scope>NUCLEOTIDE SEQUENCE [LARGE SCALE GENOMIC DNA]</scope>
    <source>
        <strain evidence="6 7">DSM 17008</strain>
    </source>
</reference>
<sequence length="808" mass="89933">MEEFTGSYNYWIVALSIFIASFAAYSALDLTSRVIHSTGWKRRIWLYVGSFVMSLGIWSMHFVGMVAFQMDMPMIYDQWLMILSFAAAYIGSFIAFFTINLKSRLNNRRLITAGLFMGASISAMHYIGMAAMEGMTISYDYALFSLSILVAVIASMTALKMFCELALMEASPKLFLYKMLSAVLMGIAISGMHYIGMNAASFSGEMDHVHTGGIDLTTTAIIVSAFIVMIQCFFVVGAFTDRQLASQSALLSDNEHRYQSLLDHSIDAIFTTDLHGNFTKMNKSGSKLIGIPEYKWKNVSLASVFSGEEMDHVSYQFRKVVSEEKPSSFDSIIHSKDQAVHLNTTLIPMYLGSELEGIHGIVRDISAQVEAEEEIHAIAYTDQLTGLPNRRYFVNKIEKTLAVADGKTVLFFLDLNRFKMINDSLGHSVGDLLLKGSAKRLQECLGETAVLARLGGDEFTILLPVVEHDGYPTQVAESIIKAFDKPIHVLGHSLYTSLSIGIAVAPEDGITSDELMKHADIAMYTAKSRSKSNYAYYHASLSLKTETMLKLEQELKQGIANDEFFLVYQPQISCVQRNIVGVEALVRWKTQSGTIKNPGDFIPLSEETGLIIPLGEAILDMACSQAKKWEQAGTPIQISVNLSPKQFQSDDIVDYVAATLHRYNLSPTLLELEVTESMTMDHMDRSIDILNKFRDLGVSLSIDDFGTGHSSLSYLKEFPIQRLKIDRSFIKDIHSDAKTEKITSAIIAMGRHLNLSITAEGAETAEQVSYLEDHHCSDIQGFYFSKPLSPEEIEANYFMNKKNSSVSS</sequence>
<accession>A0A419V4P8</accession>
<dbReference type="InterPro" id="IPR035965">
    <property type="entry name" value="PAS-like_dom_sf"/>
</dbReference>
<dbReference type="CDD" id="cd01949">
    <property type="entry name" value="GGDEF"/>
    <property type="match status" value="1"/>
</dbReference>
<dbReference type="SUPFAM" id="SSF55073">
    <property type="entry name" value="Nucleotide cyclase"/>
    <property type="match status" value="1"/>
</dbReference>
<feature type="domain" description="EAL" evidence="3">
    <location>
        <begin position="548"/>
        <end position="801"/>
    </location>
</feature>
<dbReference type="PROSITE" id="PS50924">
    <property type="entry name" value="MHYT"/>
    <property type="match status" value="1"/>
</dbReference>
<organism evidence="6 7">
    <name type="scientific">Sinobaca qinghaiensis</name>
    <dbReference type="NCBI Taxonomy" id="342944"/>
    <lineage>
        <taxon>Bacteria</taxon>
        <taxon>Bacillati</taxon>
        <taxon>Bacillota</taxon>
        <taxon>Bacilli</taxon>
        <taxon>Bacillales</taxon>
        <taxon>Sporolactobacillaceae</taxon>
        <taxon>Sinobaca</taxon>
    </lineage>
</organism>
<dbReference type="SMART" id="SM00091">
    <property type="entry name" value="PAS"/>
    <property type="match status" value="1"/>
</dbReference>
<feature type="transmembrane region" description="Helical" evidence="1">
    <location>
        <begin position="12"/>
        <end position="32"/>
    </location>
</feature>
<comment type="caution">
    <text evidence="6">The sequence shown here is derived from an EMBL/GenBank/DDBJ whole genome shotgun (WGS) entry which is preliminary data.</text>
</comment>
<evidence type="ECO:0000313" key="7">
    <source>
        <dbReference type="Proteomes" id="UP000285120"/>
    </source>
</evidence>
<feature type="domain" description="GGDEF" evidence="4">
    <location>
        <begin position="406"/>
        <end position="539"/>
    </location>
</feature>
<dbReference type="InterPro" id="IPR029787">
    <property type="entry name" value="Nucleotide_cyclase"/>
</dbReference>
<evidence type="ECO:0000259" key="2">
    <source>
        <dbReference type="PROSITE" id="PS50112"/>
    </source>
</evidence>
<dbReference type="Pfam" id="PF03707">
    <property type="entry name" value="MHYT"/>
    <property type="match status" value="3"/>
</dbReference>
<evidence type="ECO:0000256" key="1">
    <source>
        <dbReference type="PROSITE-ProRule" id="PRU00244"/>
    </source>
</evidence>
<keyword evidence="1" id="KW-1133">Transmembrane helix</keyword>
<dbReference type="SUPFAM" id="SSF141868">
    <property type="entry name" value="EAL domain-like"/>
    <property type="match status" value="1"/>
</dbReference>
<evidence type="ECO:0000313" key="6">
    <source>
        <dbReference type="EMBL" id="RKD73422.1"/>
    </source>
</evidence>
<dbReference type="InterPro" id="IPR035919">
    <property type="entry name" value="EAL_sf"/>
</dbReference>
<dbReference type="PROSITE" id="PS50887">
    <property type="entry name" value="GGDEF"/>
    <property type="match status" value="1"/>
</dbReference>
<dbReference type="InterPro" id="IPR043128">
    <property type="entry name" value="Rev_trsase/Diguanyl_cyclase"/>
</dbReference>